<comment type="caution">
    <text evidence="1">The sequence shown here is derived from an EMBL/GenBank/DDBJ whole genome shotgun (WGS) entry which is preliminary data.</text>
</comment>
<sequence length="49" mass="5271">MAQIAMPTLPIEEEESSETRKAMCKELAKSKAEVACIAVYETGVLVIGT</sequence>
<name>A0A811ZGG1_NYCPR</name>
<dbReference type="AlphaFoldDB" id="A0A811ZGG1"/>
<dbReference type="Proteomes" id="UP000645828">
    <property type="component" value="Unassembled WGS sequence"/>
</dbReference>
<proteinExistence type="predicted"/>
<accession>A0A811ZGG1</accession>
<dbReference type="EMBL" id="CAJHUB010000764">
    <property type="protein sequence ID" value="CAD7687896.1"/>
    <property type="molecule type" value="Genomic_DNA"/>
</dbReference>
<reference evidence="1" key="1">
    <citation type="submission" date="2020-12" db="EMBL/GenBank/DDBJ databases">
        <authorList>
            <consortium name="Molecular Ecology Group"/>
        </authorList>
    </citation>
    <scope>NUCLEOTIDE SEQUENCE</scope>
    <source>
        <strain evidence="1">TBG_1078</strain>
    </source>
</reference>
<organism evidence="1 2">
    <name type="scientific">Nyctereutes procyonoides</name>
    <name type="common">Raccoon dog</name>
    <name type="synonym">Canis procyonoides</name>
    <dbReference type="NCBI Taxonomy" id="34880"/>
    <lineage>
        <taxon>Eukaryota</taxon>
        <taxon>Metazoa</taxon>
        <taxon>Chordata</taxon>
        <taxon>Craniata</taxon>
        <taxon>Vertebrata</taxon>
        <taxon>Euteleostomi</taxon>
        <taxon>Mammalia</taxon>
        <taxon>Eutheria</taxon>
        <taxon>Laurasiatheria</taxon>
        <taxon>Carnivora</taxon>
        <taxon>Caniformia</taxon>
        <taxon>Canidae</taxon>
        <taxon>Nyctereutes</taxon>
    </lineage>
</organism>
<evidence type="ECO:0000313" key="1">
    <source>
        <dbReference type="EMBL" id="CAD7687896.1"/>
    </source>
</evidence>
<dbReference type="PANTHER" id="PTHR47831:SF1">
    <property type="entry name" value="GENERAL TRANSCRIPTION FACTOR II-I REPEAT DOMAIN-CONTAINING PROTEIN 2A-RELATED"/>
    <property type="match status" value="1"/>
</dbReference>
<dbReference type="PANTHER" id="PTHR47831">
    <property type="entry name" value="GENERAL TRANSCRIPTION FACTOR II-I REPEAT DOMAIN-CONTAINING PROTEIN 2"/>
    <property type="match status" value="1"/>
</dbReference>
<dbReference type="InterPro" id="IPR042224">
    <property type="entry name" value="GTF2IRD2"/>
</dbReference>
<dbReference type="GO" id="GO:0005634">
    <property type="term" value="C:nucleus"/>
    <property type="evidence" value="ECO:0007669"/>
    <property type="project" value="TreeGrafter"/>
</dbReference>
<protein>
    <submittedName>
        <fullName evidence="1">(raccoon dog) hypothetical protein</fullName>
    </submittedName>
</protein>
<gene>
    <name evidence="1" type="ORF">NYPRO_LOCUS20689</name>
</gene>
<evidence type="ECO:0000313" key="2">
    <source>
        <dbReference type="Proteomes" id="UP000645828"/>
    </source>
</evidence>
<keyword evidence="2" id="KW-1185">Reference proteome</keyword>